<dbReference type="Gene3D" id="1.10.150.200">
    <property type="entry name" value="Maltooligosyl trehalose synthase, domain 3"/>
    <property type="match status" value="1"/>
</dbReference>
<dbReference type="InterPro" id="IPR012767">
    <property type="entry name" value="Trehalose_TreY"/>
</dbReference>
<dbReference type="InterPro" id="IPR006047">
    <property type="entry name" value="GH13_cat_dom"/>
</dbReference>
<evidence type="ECO:0000313" key="12">
    <source>
        <dbReference type="EMBL" id="MFD0764371.1"/>
    </source>
</evidence>
<dbReference type="Gene3D" id="3.20.20.80">
    <property type="entry name" value="Glycosidases"/>
    <property type="match status" value="2"/>
</dbReference>
<dbReference type="NCBIfam" id="TIGR02401">
    <property type="entry name" value="trehalose_TreY"/>
    <property type="match status" value="1"/>
</dbReference>
<comment type="similarity">
    <text evidence="2 10">Belongs to the disproportionating enzyme family.</text>
</comment>
<dbReference type="GO" id="GO:0047470">
    <property type="term" value="F:(1,4)-alpha-D-glucan 1-alpha-D-glucosylmutase activity"/>
    <property type="evidence" value="ECO:0007669"/>
    <property type="project" value="UniProtKB-EC"/>
</dbReference>
<reference evidence="13" key="1">
    <citation type="journal article" date="2019" name="Int. J. Syst. Evol. Microbiol.">
        <title>The Global Catalogue of Microorganisms (GCM) 10K type strain sequencing project: providing services to taxonomists for standard genome sequencing and annotation.</title>
        <authorList>
            <consortium name="The Broad Institute Genomics Platform"/>
            <consortium name="The Broad Institute Genome Sequencing Center for Infectious Disease"/>
            <person name="Wu L."/>
            <person name="Ma J."/>
        </authorList>
    </citation>
    <scope>NUCLEOTIDE SEQUENCE [LARGE SCALE GENOMIC DNA]</scope>
    <source>
        <strain evidence="13">CCUG 60742</strain>
    </source>
</reference>
<proteinExistence type="inferred from homology"/>
<comment type="caution">
    <text evidence="12">The sequence shown here is derived from an EMBL/GenBank/DDBJ whole genome shotgun (WGS) entry which is preliminary data.</text>
</comment>
<dbReference type="Gene3D" id="1.10.10.470">
    <property type="entry name" value="Maltooligosyl trehalose synthase, domain 4"/>
    <property type="match status" value="1"/>
</dbReference>
<evidence type="ECO:0000313" key="13">
    <source>
        <dbReference type="Proteomes" id="UP001597073"/>
    </source>
</evidence>
<dbReference type="InterPro" id="IPR003385">
    <property type="entry name" value="Glyco_hydro_77"/>
</dbReference>
<dbReference type="Pfam" id="PF02446">
    <property type="entry name" value="Glyco_hydro_77"/>
    <property type="match status" value="1"/>
</dbReference>
<dbReference type="NCBIfam" id="NF011080">
    <property type="entry name" value="PRK14508.1-3"/>
    <property type="match status" value="1"/>
</dbReference>
<dbReference type="InterPro" id="IPR017853">
    <property type="entry name" value="GH"/>
</dbReference>
<dbReference type="Pfam" id="PF00128">
    <property type="entry name" value="Alpha-amylase"/>
    <property type="match status" value="1"/>
</dbReference>
<dbReference type="PANTHER" id="PTHR32438">
    <property type="entry name" value="4-ALPHA-GLUCANOTRANSFERASE DPE1, CHLOROPLASTIC/AMYLOPLASTIC"/>
    <property type="match status" value="1"/>
</dbReference>
<dbReference type="CDD" id="cd11336">
    <property type="entry name" value="AmyAc_MTSase"/>
    <property type="match status" value="1"/>
</dbReference>
<protein>
    <recommendedName>
        <fullName evidence="4 10">4-alpha-glucanotransferase</fullName>
        <ecNumber evidence="3 10">2.4.1.25</ecNumber>
    </recommendedName>
    <alternativeName>
        <fullName evidence="8 10">Amylomaltase</fullName>
    </alternativeName>
    <alternativeName>
        <fullName evidence="9 10">Disproportionating enzyme</fullName>
    </alternativeName>
</protein>
<dbReference type="InterPro" id="IPR013797">
    <property type="entry name" value="Maltooligo_trehalose_synth_4"/>
</dbReference>
<evidence type="ECO:0000256" key="2">
    <source>
        <dbReference type="ARBA" id="ARBA00005684"/>
    </source>
</evidence>
<dbReference type="PANTHER" id="PTHR32438:SF5">
    <property type="entry name" value="4-ALPHA-GLUCANOTRANSFERASE DPE1, CHLOROPLASTIC_AMYLOPLASTIC"/>
    <property type="match status" value="1"/>
</dbReference>
<comment type="catalytic activity">
    <reaction evidence="1 10">
        <text>Transfers a segment of a (1-&gt;4)-alpha-D-glucan to a new position in an acceptor, which may be glucose or a (1-&gt;4)-alpha-D-glucan.</text>
        <dbReference type="EC" id="2.4.1.25"/>
    </reaction>
</comment>
<dbReference type="Proteomes" id="UP001597073">
    <property type="component" value="Unassembled WGS sequence"/>
</dbReference>
<evidence type="ECO:0000256" key="1">
    <source>
        <dbReference type="ARBA" id="ARBA00000439"/>
    </source>
</evidence>
<name>A0ABW2ZDU2_9SPHI</name>
<dbReference type="RefSeq" id="WP_377139675.1">
    <property type="nucleotide sequence ID" value="NZ_JBHTIA010000003.1"/>
</dbReference>
<dbReference type="SMART" id="SM00642">
    <property type="entry name" value="Aamy"/>
    <property type="match status" value="1"/>
</dbReference>
<dbReference type="SUPFAM" id="SSF51445">
    <property type="entry name" value="(Trans)glycosidases"/>
    <property type="match status" value="2"/>
</dbReference>
<keyword evidence="7 10" id="KW-0119">Carbohydrate metabolism</keyword>
<keyword evidence="5 10" id="KW-0328">Glycosyltransferase</keyword>
<dbReference type="Gene3D" id="3.30.1590.10">
    <property type="entry name" value="Maltooligosyl trehalose synthase, domain 2"/>
    <property type="match status" value="1"/>
</dbReference>
<evidence type="ECO:0000256" key="6">
    <source>
        <dbReference type="ARBA" id="ARBA00022679"/>
    </source>
</evidence>
<evidence type="ECO:0000256" key="4">
    <source>
        <dbReference type="ARBA" id="ARBA00020295"/>
    </source>
</evidence>
<evidence type="ECO:0000256" key="7">
    <source>
        <dbReference type="ARBA" id="ARBA00023277"/>
    </source>
</evidence>
<organism evidence="12 13">
    <name type="scientific">Mucilaginibacter lutimaris</name>
    <dbReference type="NCBI Taxonomy" id="931629"/>
    <lineage>
        <taxon>Bacteria</taxon>
        <taxon>Pseudomonadati</taxon>
        <taxon>Bacteroidota</taxon>
        <taxon>Sphingobacteriia</taxon>
        <taxon>Sphingobacteriales</taxon>
        <taxon>Sphingobacteriaceae</taxon>
        <taxon>Mucilaginibacter</taxon>
    </lineage>
</organism>
<accession>A0ABW2ZDU2</accession>
<evidence type="ECO:0000256" key="5">
    <source>
        <dbReference type="ARBA" id="ARBA00022676"/>
    </source>
</evidence>
<dbReference type="EC" id="2.4.1.25" evidence="3 10"/>
<dbReference type="NCBIfam" id="TIGR00217">
    <property type="entry name" value="malQ"/>
    <property type="match status" value="1"/>
</dbReference>
<keyword evidence="6 10" id="KW-0808">Transferase</keyword>
<evidence type="ECO:0000259" key="11">
    <source>
        <dbReference type="SMART" id="SM00642"/>
    </source>
</evidence>
<dbReference type="EMBL" id="JBHTIA010000003">
    <property type="protein sequence ID" value="MFD0764371.1"/>
    <property type="molecule type" value="Genomic_DNA"/>
</dbReference>
<evidence type="ECO:0000256" key="8">
    <source>
        <dbReference type="ARBA" id="ARBA00031423"/>
    </source>
</evidence>
<evidence type="ECO:0000256" key="10">
    <source>
        <dbReference type="RuleBase" id="RU361207"/>
    </source>
</evidence>
<gene>
    <name evidence="12" type="primary">treY</name>
    <name evidence="12" type="ORF">ACFQZI_05875</name>
</gene>
<sequence>MFNPVSTYRIQFHKDFTFANLEQIIPYLAKLGVKTLYASPIFSAVPGSNHGYDGVDPLTINPEIGTLEQLKDISKKLKQVGISWLQDIVPNHMAFHHHNKWLMDLLKNGPSSPYRNYFDQSLADETFFKGPIMVPFLGDDLENVINNGELKIINQNDGFFFNYADQFWPINDDSALALTGIDPDVLNVDKSKLIEIANKQHYRLCNWKETDTQINFRRFFTVNGLICINIQRQKVFDHFHQLIAQLLKEDVIQGLRIDHIDGLYDPEQYLQRLRKLAGDDTYIVVEKILEPGEALPAWPIQGTTGYDFLAQVNNLFTDRKSEKAFTRFYKDLTEKKRPVNEQIKDKKNLILTTHMNGELENLTNLIIELGLGDANNRDGIKKDISHLLINFPVYRFYGNSWPLPHEEEQKLVTILNEIKSDNLQLFEHKADDDYNRRALSFYQRCMQFSGPLMAKGVEDTLMYTYNRFIDHNEVGDSPETFGLPADEFHTLMIERQNQWPLALNATATHDTKRGEGVRARLNVLSTISDEWIEKVTEWQALNADIKLGGAPDNNDEYFIYQTLIGTYPMPGEQAADFAERLDAYLEKTLREAKRHSNWADPNENYEEAVKHFASSLLNTSRPFWDSFKTFHKKVCDLGVVNSLAQLTLKLTCPGVPDIYQGCELWDLSMVDPDNRRPVDYSVRQAYLDANERESIEEIWGSKFNGHVKTWLLQRLLDLRSKFAEVFANGDYLPITLSGKHADEAIAFARIYQDKWLVTIVPVRAKAQLNDTYIHLPNEAPVSFKNIITNETGLTGKKIAISTMLKELPVAVLELNNSTSKRAAGVLLHITSLPSNFGIGDLGPKARQFAKLLKEGYQRYWQILPLNSVSAADAFSPYSSTSSQAGNILLISPEQLVEDGLLTSIDLQQYNGENRQLNFEKAQDIKNQLLEKAWQIYISHPTEALQKNFALFCEQEKTWLDNYAFFCVLKDKYHQAPWYTWPDEFKFRKQNALQQFAEVNTGEVEKVKWLQFIFTKQWLNLKAHCNNLGISIFGDIPFYISYDSADVWTEPELFDLDENLDMINVSGVPPDYFNSNGQRWGTPVYNWQKLKEQGYDWWLKRIKKNLQWFDLLRLDHFRAFADYWAVPANEDTAINGKWLNGPGSDFFKTLLAAIPNLPLVAEDLGDIDEKVHQLKDEFALPGMKVLQFAFGDNIAQSDYIPHHHTPNDIVYTGTHDNNTTLGWFRQDADKTVIKNLKRYAGIDVKERNIVNTIIRMALGSVCNTAIIPLQDWFKLDEQSRMNTPAGEDGTNWKWQLSESNFNNIPIKKMKKWAALFDRV</sequence>
<keyword evidence="12" id="KW-0413">Isomerase</keyword>
<keyword evidence="13" id="KW-1185">Reference proteome</keyword>
<feature type="domain" description="Glycosyl hydrolase family 13 catalytic" evidence="11">
    <location>
        <begin position="6"/>
        <end position="692"/>
    </location>
</feature>
<evidence type="ECO:0000256" key="3">
    <source>
        <dbReference type="ARBA" id="ARBA00012560"/>
    </source>
</evidence>
<evidence type="ECO:0000256" key="9">
    <source>
        <dbReference type="ARBA" id="ARBA00031501"/>
    </source>
</evidence>